<dbReference type="SUPFAM" id="SSF50156">
    <property type="entry name" value="PDZ domain-like"/>
    <property type="match status" value="1"/>
</dbReference>
<dbReference type="Gene3D" id="2.30.42.10">
    <property type="match status" value="1"/>
</dbReference>
<dbReference type="AlphaFoldDB" id="A0A183TZG3"/>
<dbReference type="PANTHER" id="PTHR14191:SF3">
    <property type="entry name" value="NA(+)_H(+) EXCHANGE REGULATORY COFACTOR-LIKE PROTEIN NRFL-1"/>
    <property type="match status" value="1"/>
</dbReference>
<evidence type="ECO:0000313" key="5">
    <source>
        <dbReference type="EMBL" id="VDM26540.1"/>
    </source>
</evidence>
<evidence type="ECO:0000256" key="3">
    <source>
        <dbReference type="ARBA" id="ARBA00022737"/>
    </source>
</evidence>
<feature type="domain" description="PDZ" evidence="4">
    <location>
        <begin position="18"/>
        <end position="100"/>
    </location>
</feature>
<dbReference type="EMBL" id="UYWY01001312">
    <property type="protein sequence ID" value="VDM26540.1"/>
    <property type="molecule type" value="Genomic_DNA"/>
</dbReference>
<evidence type="ECO:0000313" key="6">
    <source>
        <dbReference type="Proteomes" id="UP000050794"/>
    </source>
</evidence>
<dbReference type="PANTHER" id="PTHR14191">
    <property type="entry name" value="PDZ DOMAIN CONTAINING PROTEIN"/>
    <property type="match status" value="1"/>
</dbReference>
<evidence type="ECO:0000256" key="2">
    <source>
        <dbReference type="ARBA" id="ARBA00022475"/>
    </source>
</evidence>
<accession>A0A183TZG3</accession>
<dbReference type="PROSITE" id="PS50106">
    <property type="entry name" value="PDZ"/>
    <property type="match status" value="1"/>
</dbReference>
<reference evidence="5 6" key="2">
    <citation type="submission" date="2018-11" db="EMBL/GenBank/DDBJ databases">
        <authorList>
            <consortium name="Pathogen Informatics"/>
        </authorList>
    </citation>
    <scope>NUCLEOTIDE SEQUENCE [LARGE SCALE GENOMIC DNA]</scope>
</reference>
<dbReference type="InterPro" id="IPR036034">
    <property type="entry name" value="PDZ_sf"/>
</dbReference>
<keyword evidence="2" id="KW-1003">Cell membrane</keyword>
<dbReference type="InterPro" id="IPR001478">
    <property type="entry name" value="PDZ"/>
</dbReference>
<reference evidence="7" key="1">
    <citation type="submission" date="2016-06" db="UniProtKB">
        <authorList>
            <consortium name="WormBaseParasite"/>
        </authorList>
    </citation>
    <scope>IDENTIFICATION</scope>
</reference>
<proteinExistence type="predicted"/>
<dbReference type="GO" id="GO:0072659">
    <property type="term" value="P:protein localization to plasma membrane"/>
    <property type="evidence" value="ECO:0007669"/>
    <property type="project" value="TreeGrafter"/>
</dbReference>
<dbReference type="GO" id="GO:0043495">
    <property type="term" value="F:protein-membrane adaptor activity"/>
    <property type="evidence" value="ECO:0007669"/>
    <property type="project" value="TreeGrafter"/>
</dbReference>
<dbReference type="Proteomes" id="UP000050794">
    <property type="component" value="Unassembled WGS sequence"/>
</dbReference>
<dbReference type="Pfam" id="PF17820">
    <property type="entry name" value="PDZ_6"/>
    <property type="match status" value="1"/>
</dbReference>
<dbReference type="CDD" id="cd06768">
    <property type="entry name" value="PDZ_NHERF-like"/>
    <property type="match status" value="1"/>
</dbReference>
<organism evidence="6 7">
    <name type="scientific">Toxocara canis</name>
    <name type="common">Canine roundworm</name>
    <dbReference type="NCBI Taxonomy" id="6265"/>
    <lineage>
        <taxon>Eukaryota</taxon>
        <taxon>Metazoa</taxon>
        <taxon>Ecdysozoa</taxon>
        <taxon>Nematoda</taxon>
        <taxon>Chromadorea</taxon>
        <taxon>Rhabditida</taxon>
        <taxon>Spirurina</taxon>
        <taxon>Ascaridomorpha</taxon>
        <taxon>Ascaridoidea</taxon>
        <taxon>Toxocaridae</taxon>
        <taxon>Toxocara</taxon>
    </lineage>
</organism>
<name>A0A183TZG3_TOXCA</name>
<dbReference type="GO" id="GO:0016324">
    <property type="term" value="C:apical plasma membrane"/>
    <property type="evidence" value="ECO:0007669"/>
    <property type="project" value="TreeGrafter"/>
</dbReference>
<evidence type="ECO:0000313" key="7">
    <source>
        <dbReference type="WBParaSite" id="TCNE_0000163201-mRNA-1"/>
    </source>
</evidence>
<dbReference type="InterPro" id="IPR041489">
    <property type="entry name" value="PDZ_6"/>
</dbReference>
<sequence length="151" mass="17284">GIYNFCYLHLEFHYFLRFILKEKSSPSDEFGFNLHAERSRGHFVGAVDKGGIGELAGLEMGQRIVGVNGSLIYPTTPHKEVVGLIKMNPLQTDLLVASEEVDRWYSENNQQFSFDYVDHYKHSSDSVRLPLFILYLFLGLFEACQKVIFAV</sequence>
<keyword evidence="2" id="KW-0472">Membrane</keyword>
<keyword evidence="3" id="KW-0677">Repeat</keyword>
<evidence type="ECO:0000256" key="1">
    <source>
        <dbReference type="ARBA" id="ARBA00004236"/>
    </source>
</evidence>
<protein>
    <submittedName>
        <fullName evidence="7">PDZ domain-containing protein</fullName>
    </submittedName>
</protein>
<dbReference type="InterPro" id="IPR051067">
    <property type="entry name" value="NHER"/>
</dbReference>
<dbReference type="WBParaSite" id="TCNE_0000163201-mRNA-1">
    <property type="protein sequence ID" value="TCNE_0000163201-mRNA-1"/>
    <property type="gene ID" value="TCNE_0000163201"/>
</dbReference>
<dbReference type="SMART" id="SM00228">
    <property type="entry name" value="PDZ"/>
    <property type="match status" value="1"/>
</dbReference>
<comment type="subcellular location">
    <subcellularLocation>
        <location evidence="1">Cell membrane</location>
    </subcellularLocation>
</comment>
<gene>
    <name evidence="5" type="ORF">TCNE_LOCUS1633</name>
</gene>
<evidence type="ECO:0000259" key="4">
    <source>
        <dbReference type="PROSITE" id="PS50106"/>
    </source>
</evidence>
<keyword evidence="6" id="KW-1185">Reference proteome</keyword>